<evidence type="ECO:0000256" key="5">
    <source>
        <dbReference type="ARBA" id="ARBA00022490"/>
    </source>
</evidence>
<dbReference type="NCBIfam" id="TIGR04364">
    <property type="entry name" value="methyltran_FxLD"/>
    <property type="match status" value="1"/>
</dbReference>
<evidence type="ECO:0000256" key="10">
    <source>
        <dbReference type="ARBA" id="ARBA00031323"/>
    </source>
</evidence>
<sequence length="686" mass="74600">MHTTWRQHNIEFTDRASAEAVAIEHLAPTLRSAESDGHLHTWWFLRKNPFKLRYIPADPGTSIIGDLLNALTTDGLIIGWRNGIYEPETTAFGGPEGMDIAHTLFHHDSRHLLHQPGDGGLGRRETTVLLCSALLRAAGLDWYEQGDVWGRFAQERSDVDTSLPPEAAGRARLIRSMRKLMTTDVRALCAPDGALAGREEWIDAFEAAGQALAHHARHGRLQRGLRAVLAHHLIFHANRAGLPLPDQANLAALALNTVFADGEPAEPTRHEGRTMTTISDPHAYAKSPRELRDSLVERLRQRGALRSPEIEAAFQDVPRHLFVPGFPLEQAYGDNSVYTKTAQDGAQISAASEPGIVAMMLHQLDIRPGHRILEIGAGTGYNAALMGTLAGDSGHVTTIDVDTDLVDAAREHLAAAEAGNVEVVLGDGALGHEAGAPYDRIIATVGAWEIPSAWLDQLAANGRMVVPLRLAGAASRSIAFERNADRWTSHGSELAVFMPLRGIGDDARRTVALAEDVTLQVHKDQDVDASALAGVLSVPRREVWTGVTFPPMVSYEWMDLWLACTLPNAIMRMNVRPSATERGAVTPMFPWGSMATIRGTNLAYLTVRPATPESDGGRSYEVGAIGHGPAGEALASDVAEQVRVWDEQHRAKTVRFEIPDGAADAEPAAGRFVLHRPQHPIVVIWE</sequence>
<comment type="similarity">
    <text evidence="2">Belongs to the methyltransferase superfamily. L-isoaspartyl/D-aspartyl protein methyltransferase family.</text>
</comment>
<dbReference type="Proteomes" id="UP000630887">
    <property type="component" value="Unassembled WGS sequence"/>
</dbReference>
<evidence type="ECO:0000256" key="6">
    <source>
        <dbReference type="ARBA" id="ARBA00022603"/>
    </source>
</evidence>
<evidence type="ECO:0000313" key="13">
    <source>
        <dbReference type="EMBL" id="GIG08051.1"/>
    </source>
</evidence>
<dbReference type="AlphaFoldDB" id="A0A8J3PAP6"/>
<keyword evidence="7" id="KW-0808">Transferase</keyword>
<dbReference type="GO" id="GO:0004719">
    <property type="term" value="F:protein-L-isoaspartate (D-aspartate) O-methyltransferase activity"/>
    <property type="evidence" value="ECO:0007669"/>
    <property type="project" value="UniProtKB-EC"/>
</dbReference>
<evidence type="ECO:0000313" key="14">
    <source>
        <dbReference type="Proteomes" id="UP000630887"/>
    </source>
</evidence>
<dbReference type="PANTHER" id="PTHR11579">
    <property type="entry name" value="PROTEIN-L-ISOASPARTATE O-METHYLTRANSFERASE"/>
    <property type="match status" value="1"/>
</dbReference>
<accession>A0A8J3PAP6</accession>
<dbReference type="Gene3D" id="3.40.50.150">
    <property type="entry name" value="Vaccinia Virus protein VP39"/>
    <property type="match status" value="1"/>
</dbReference>
<keyword evidence="6" id="KW-0489">Methyltransferase</keyword>
<organism evidence="13 14">
    <name type="scientific">Catellatospora coxensis</name>
    <dbReference type="NCBI Taxonomy" id="310354"/>
    <lineage>
        <taxon>Bacteria</taxon>
        <taxon>Bacillati</taxon>
        <taxon>Actinomycetota</taxon>
        <taxon>Actinomycetes</taxon>
        <taxon>Micromonosporales</taxon>
        <taxon>Micromonosporaceae</taxon>
        <taxon>Catellatospora</taxon>
    </lineage>
</organism>
<gene>
    <name evidence="13" type="ORF">Cco03nite_47510</name>
</gene>
<dbReference type="Pfam" id="PF14028">
    <property type="entry name" value="Lant_dehydr_C"/>
    <property type="match status" value="1"/>
</dbReference>
<feature type="domain" description="Thiopeptide-type bacteriocin biosynthesis" evidence="12">
    <location>
        <begin position="5"/>
        <end position="255"/>
    </location>
</feature>
<keyword evidence="5" id="KW-0963">Cytoplasm</keyword>
<dbReference type="InterPro" id="IPR027573">
    <property type="entry name" value="Methyltran_FxLD"/>
</dbReference>
<dbReference type="Pfam" id="PF01135">
    <property type="entry name" value="PCMT"/>
    <property type="match status" value="1"/>
</dbReference>
<protein>
    <recommendedName>
        <fullName evidence="4">Protein-L-isoaspartate O-methyltransferase</fullName>
        <ecNumber evidence="3">2.1.1.77</ecNumber>
    </recommendedName>
    <alternativeName>
        <fullName evidence="11">L-isoaspartyl protein carboxyl methyltransferase</fullName>
    </alternativeName>
    <alternativeName>
        <fullName evidence="9">Protein L-isoaspartyl methyltransferase</fullName>
    </alternativeName>
    <alternativeName>
        <fullName evidence="10">Protein-beta-aspartate methyltransferase</fullName>
    </alternativeName>
</protein>
<comment type="caution">
    <text evidence="13">The sequence shown here is derived from an EMBL/GenBank/DDBJ whole genome shotgun (WGS) entry which is preliminary data.</text>
</comment>
<dbReference type="InterPro" id="IPR000682">
    <property type="entry name" value="PCMT"/>
</dbReference>
<dbReference type="RefSeq" id="WP_203694378.1">
    <property type="nucleotide sequence ID" value="NZ_BAAALC010000042.1"/>
</dbReference>
<comment type="subcellular location">
    <subcellularLocation>
        <location evidence="1">Cytoplasm</location>
    </subcellularLocation>
</comment>
<evidence type="ECO:0000256" key="1">
    <source>
        <dbReference type="ARBA" id="ARBA00004496"/>
    </source>
</evidence>
<dbReference type="SUPFAM" id="SSF53335">
    <property type="entry name" value="S-adenosyl-L-methionine-dependent methyltransferases"/>
    <property type="match status" value="1"/>
</dbReference>
<evidence type="ECO:0000256" key="7">
    <source>
        <dbReference type="ARBA" id="ARBA00022679"/>
    </source>
</evidence>
<evidence type="ECO:0000256" key="2">
    <source>
        <dbReference type="ARBA" id="ARBA00005369"/>
    </source>
</evidence>
<evidence type="ECO:0000256" key="4">
    <source>
        <dbReference type="ARBA" id="ARBA00013346"/>
    </source>
</evidence>
<dbReference type="GO" id="GO:0032259">
    <property type="term" value="P:methylation"/>
    <property type="evidence" value="ECO:0007669"/>
    <property type="project" value="UniProtKB-KW"/>
</dbReference>
<evidence type="ECO:0000256" key="11">
    <source>
        <dbReference type="ARBA" id="ARBA00031350"/>
    </source>
</evidence>
<evidence type="ECO:0000256" key="3">
    <source>
        <dbReference type="ARBA" id="ARBA00011890"/>
    </source>
</evidence>
<keyword evidence="8" id="KW-0949">S-adenosyl-L-methionine</keyword>
<dbReference type="NCBIfam" id="TIGR03891">
    <property type="entry name" value="thiopep_ocin"/>
    <property type="match status" value="1"/>
</dbReference>
<dbReference type="InterPro" id="IPR023809">
    <property type="entry name" value="Thiopep_bacteriocin_synth_dom"/>
</dbReference>
<dbReference type="PANTHER" id="PTHR11579:SF0">
    <property type="entry name" value="PROTEIN-L-ISOASPARTATE(D-ASPARTATE) O-METHYLTRANSFERASE"/>
    <property type="match status" value="1"/>
</dbReference>
<name>A0A8J3PAP6_9ACTN</name>
<dbReference type="CDD" id="cd02440">
    <property type="entry name" value="AdoMet_MTases"/>
    <property type="match status" value="1"/>
</dbReference>
<evidence type="ECO:0000256" key="8">
    <source>
        <dbReference type="ARBA" id="ARBA00022691"/>
    </source>
</evidence>
<reference evidence="13 14" key="1">
    <citation type="submission" date="2021-01" db="EMBL/GenBank/DDBJ databases">
        <title>Whole genome shotgun sequence of Catellatospora coxensis NBRC 107359.</title>
        <authorList>
            <person name="Komaki H."/>
            <person name="Tamura T."/>
        </authorList>
    </citation>
    <scope>NUCLEOTIDE SEQUENCE [LARGE SCALE GENOMIC DNA]</scope>
    <source>
        <strain evidence="13 14">NBRC 107359</strain>
    </source>
</reference>
<evidence type="ECO:0000256" key="9">
    <source>
        <dbReference type="ARBA" id="ARBA00030757"/>
    </source>
</evidence>
<dbReference type="EC" id="2.1.1.77" evidence="3"/>
<dbReference type="EMBL" id="BONI01000042">
    <property type="protein sequence ID" value="GIG08051.1"/>
    <property type="molecule type" value="Genomic_DNA"/>
</dbReference>
<evidence type="ECO:0000259" key="12">
    <source>
        <dbReference type="Pfam" id="PF14028"/>
    </source>
</evidence>
<proteinExistence type="inferred from homology"/>
<dbReference type="InterPro" id="IPR029063">
    <property type="entry name" value="SAM-dependent_MTases_sf"/>
</dbReference>
<dbReference type="GO" id="GO:0005737">
    <property type="term" value="C:cytoplasm"/>
    <property type="evidence" value="ECO:0007669"/>
    <property type="project" value="UniProtKB-SubCell"/>
</dbReference>
<keyword evidence="14" id="KW-1185">Reference proteome</keyword>